<evidence type="ECO:0000256" key="9">
    <source>
        <dbReference type="PROSITE-ProRule" id="PRU00958"/>
    </source>
</evidence>
<dbReference type="AlphaFoldDB" id="A0A1E4TYD9"/>
<dbReference type="PANTHER" id="PTHR10631">
    <property type="entry name" value="N 2 ,N 2 -DIMETHYLGUANOSINE TRNA METHYLTRANSFERASE"/>
    <property type="match status" value="1"/>
</dbReference>
<dbReference type="STRING" id="669874.A0A1E4TYD9"/>
<keyword evidence="6 9" id="KW-0694">RNA-binding</keyword>
<dbReference type="GO" id="GO:0160103">
    <property type="term" value="F:tRNA (guanine(26)-N2/guanine(27)-N2)-dimethyltransferase activity"/>
    <property type="evidence" value="ECO:0007669"/>
    <property type="project" value="EnsemblFungi"/>
</dbReference>
<dbReference type="CDD" id="cd02440">
    <property type="entry name" value="AdoMet_MTases"/>
    <property type="match status" value="1"/>
</dbReference>
<dbReference type="Proteomes" id="UP000094236">
    <property type="component" value="Unassembled WGS sequence"/>
</dbReference>
<dbReference type="InterPro" id="IPR002905">
    <property type="entry name" value="Trm1"/>
</dbReference>
<dbReference type="Gene3D" id="3.40.50.150">
    <property type="entry name" value="Vaccinia Virus protein VP39"/>
    <property type="match status" value="1"/>
</dbReference>
<evidence type="ECO:0000256" key="10">
    <source>
        <dbReference type="SAM" id="MobiDB-lite"/>
    </source>
</evidence>
<dbReference type="InterPro" id="IPR029063">
    <property type="entry name" value="SAM-dependent_MTases_sf"/>
</dbReference>
<evidence type="ECO:0000256" key="1">
    <source>
        <dbReference type="ARBA" id="ARBA00022555"/>
    </source>
</evidence>
<keyword evidence="1 9" id="KW-0820">tRNA-binding</keyword>
<comment type="similarity">
    <text evidence="9">Belongs to the class I-like SAM-binding methyltransferase superfamily. Trm1 family.</text>
</comment>
<dbReference type="InterPro" id="IPR042296">
    <property type="entry name" value="tRNA_met_Trm1_C"/>
</dbReference>
<accession>A0A1E4TYD9</accession>
<name>A0A1E4TYD9_PACTA</name>
<evidence type="ECO:0000256" key="4">
    <source>
        <dbReference type="ARBA" id="ARBA00022691"/>
    </source>
</evidence>
<dbReference type="GO" id="GO:0000049">
    <property type="term" value="F:tRNA binding"/>
    <property type="evidence" value="ECO:0007669"/>
    <property type="project" value="UniProtKB-UniRule"/>
</dbReference>
<dbReference type="OrthoDB" id="6349953at2759"/>
<reference evidence="12" key="1">
    <citation type="submission" date="2016-05" db="EMBL/GenBank/DDBJ databases">
        <title>Comparative genomics of biotechnologically important yeasts.</title>
        <authorList>
            <consortium name="DOE Joint Genome Institute"/>
            <person name="Riley R."/>
            <person name="Haridas S."/>
            <person name="Wolfe K.H."/>
            <person name="Lopes M.R."/>
            <person name="Hittinger C.T."/>
            <person name="Goker M."/>
            <person name="Salamov A."/>
            <person name="Wisecaver J."/>
            <person name="Long T.M."/>
            <person name="Aerts A.L."/>
            <person name="Barry K."/>
            <person name="Choi C."/>
            <person name="Clum A."/>
            <person name="Coughlan A.Y."/>
            <person name="Deshpande S."/>
            <person name="Douglass A.P."/>
            <person name="Hanson S.J."/>
            <person name="Klenk H.-P."/>
            <person name="Labutti K."/>
            <person name="Lapidus A."/>
            <person name="Lindquist E."/>
            <person name="Lipzen A."/>
            <person name="Meier-Kolthoff J.P."/>
            <person name="Ohm R.A."/>
            <person name="Otillar R.P."/>
            <person name="Pangilinan J."/>
            <person name="Peng Y."/>
            <person name="Rokas A."/>
            <person name="Rosa C.A."/>
            <person name="Scheuner C."/>
            <person name="Sibirny A.A."/>
            <person name="Slot J.C."/>
            <person name="Stielow J.B."/>
            <person name="Sun H."/>
            <person name="Kurtzman C.P."/>
            <person name="Blackwell M."/>
            <person name="Grigoriev I.V."/>
            <person name="Jeffries T.W."/>
        </authorList>
    </citation>
    <scope>NUCLEOTIDE SEQUENCE [LARGE SCALE GENOMIC DNA]</scope>
    <source>
        <strain evidence="12">NRRL Y-2460</strain>
    </source>
</reference>
<evidence type="ECO:0000256" key="7">
    <source>
        <dbReference type="ARBA" id="ARBA00039099"/>
    </source>
</evidence>
<dbReference type="PROSITE" id="PS51626">
    <property type="entry name" value="SAM_MT_TRM1"/>
    <property type="match status" value="1"/>
</dbReference>
<dbReference type="Gene3D" id="3.30.56.70">
    <property type="entry name" value="N2,N2-dimethylguanosine tRNA methyltransferase, C-terminal domain"/>
    <property type="match status" value="1"/>
</dbReference>
<dbReference type="PANTHER" id="PTHR10631:SF3">
    <property type="entry name" value="TRNA (GUANINE(26)-N(2))-DIMETHYLTRANSFERASE"/>
    <property type="match status" value="1"/>
</dbReference>
<dbReference type="FunFam" id="3.30.56.70:FF:000001">
    <property type="entry name" value="tRNA (guanine(26)-N(2))-dimethyltransferase"/>
    <property type="match status" value="1"/>
</dbReference>
<comment type="catalytic activity">
    <reaction evidence="8 9">
        <text>guanosine(26) in tRNA + 2 S-adenosyl-L-methionine = N(2)-dimethylguanosine(26) in tRNA + 2 S-adenosyl-L-homocysteine + 2 H(+)</text>
        <dbReference type="Rhea" id="RHEA:43140"/>
        <dbReference type="Rhea" id="RHEA-COMP:10359"/>
        <dbReference type="Rhea" id="RHEA-COMP:10360"/>
        <dbReference type="ChEBI" id="CHEBI:15378"/>
        <dbReference type="ChEBI" id="CHEBI:57856"/>
        <dbReference type="ChEBI" id="CHEBI:59789"/>
        <dbReference type="ChEBI" id="CHEBI:74269"/>
        <dbReference type="ChEBI" id="CHEBI:74513"/>
        <dbReference type="EC" id="2.1.1.216"/>
    </reaction>
</comment>
<keyword evidence="4 9" id="KW-0949">S-adenosyl-L-methionine</keyword>
<organism evidence="11 12">
    <name type="scientific">Pachysolen tannophilus NRRL Y-2460</name>
    <dbReference type="NCBI Taxonomy" id="669874"/>
    <lineage>
        <taxon>Eukaryota</taxon>
        <taxon>Fungi</taxon>
        <taxon>Dikarya</taxon>
        <taxon>Ascomycota</taxon>
        <taxon>Saccharomycotina</taxon>
        <taxon>Pichiomycetes</taxon>
        <taxon>Pachysolenaceae</taxon>
        <taxon>Pachysolen</taxon>
    </lineage>
</organism>
<keyword evidence="3 9" id="KW-0808">Transferase</keyword>
<keyword evidence="2 9" id="KW-0489">Methyltransferase</keyword>
<dbReference type="Pfam" id="PF02005">
    <property type="entry name" value="TRM"/>
    <property type="match status" value="1"/>
</dbReference>
<dbReference type="GO" id="GO:0002940">
    <property type="term" value="P:tRNA N2-guanine methylation"/>
    <property type="evidence" value="ECO:0007669"/>
    <property type="project" value="TreeGrafter"/>
</dbReference>
<evidence type="ECO:0000256" key="6">
    <source>
        <dbReference type="ARBA" id="ARBA00022884"/>
    </source>
</evidence>
<sequence length="539" mass="60227">MDFIRVLSRAQKAILRMCEKEINLEKFTAIKEGKASVLTPVENTVFYNPIQQFNRDLSVTGIRAWAELERGRHAAIQKERLSRKRNADGEPKAQKVQQQQKEEVEKEEEAEVELAGNDEEPSKPYITILEALSASGLRAIRYAKEIPLVKSIVANDFSPSAVESIKRNINHNGVQDIVKANQGDAIVFMSQQQSQNAFHVIDLDPYGTAAPFIDSALQSIKDNGLLLVTCTDLGVLAGNGYPEKCFALYGGTNVWGDPTHESALRLVLNLIASTAAKYKKTIEPQLCLSIDFYVRLFIKVKTSPIKVKELMSNTMITYLCSGCGTTYNQPLGKKIINEKATSKQNQYNFKRSQGPPCGSECTYCGYKNHLTGPMWSGPLHNQEFMDKILEIQKTLPEDVYGTTSRIKGMVILAKQELEQPFYFKPTSLSSVLHCQPPSINELAAAIGNSGYDVSLTHACPSAIKTDAPWELIWLIMKKWIELNPIKMDKLSETTAAFKILTNEQLGKQSFPQGIEGIKFDLNETSKKIKTLRKARPDKD</sequence>
<dbReference type="GO" id="GO:0005739">
    <property type="term" value="C:mitochondrion"/>
    <property type="evidence" value="ECO:0007669"/>
    <property type="project" value="EnsemblFungi"/>
</dbReference>
<feature type="compositionally biased region" description="Basic and acidic residues" evidence="10">
    <location>
        <begin position="80"/>
        <end position="93"/>
    </location>
</feature>
<dbReference type="NCBIfam" id="TIGR00308">
    <property type="entry name" value="TRM1"/>
    <property type="match status" value="1"/>
</dbReference>
<evidence type="ECO:0000256" key="3">
    <source>
        <dbReference type="ARBA" id="ARBA00022679"/>
    </source>
</evidence>
<evidence type="ECO:0000313" key="12">
    <source>
        <dbReference type="Proteomes" id="UP000094236"/>
    </source>
</evidence>
<dbReference type="EMBL" id="KV454012">
    <property type="protein sequence ID" value="ODV96678.1"/>
    <property type="molecule type" value="Genomic_DNA"/>
</dbReference>
<protein>
    <recommendedName>
        <fullName evidence="7 9">tRNA (guanine(26)-N(2))-dimethyltransferase</fullName>
        <ecNumber evidence="7 9">2.1.1.216</ecNumber>
    </recommendedName>
</protein>
<evidence type="ECO:0000256" key="8">
    <source>
        <dbReference type="ARBA" id="ARBA00051897"/>
    </source>
</evidence>
<evidence type="ECO:0000256" key="2">
    <source>
        <dbReference type="ARBA" id="ARBA00022603"/>
    </source>
</evidence>
<gene>
    <name evidence="11" type="ORF">PACTADRAFT_83992</name>
</gene>
<dbReference type="GO" id="GO:0005637">
    <property type="term" value="C:nuclear inner membrane"/>
    <property type="evidence" value="ECO:0007669"/>
    <property type="project" value="EnsemblFungi"/>
</dbReference>
<feature type="region of interest" description="Disordered" evidence="10">
    <location>
        <begin position="80"/>
        <end position="117"/>
    </location>
</feature>
<dbReference type="SUPFAM" id="SSF53335">
    <property type="entry name" value="S-adenosyl-L-methionine-dependent methyltransferases"/>
    <property type="match status" value="1"/>
</dbReference>
<proteinExistence type="inferred from homology"/>
<dbReference type="EC" id="2.1.1.216" evidence="7 9"/>
<feature type="compositionally biased region" description="Acidic residues" evidence="10">
    <location>
        <begin position="105"/>
        <end position="117"/>
    </location>
</feature>
<evidence type="ECO:0000256" key="5">
    <source>
        <dbReference type="ARBA" id="ARBA00022694"/>
    </source>
</evidence>
<dbReference type="GO" id="GO:0160104">
    <property type="term" value="F:tRNA (guanine(26)-N2)-dimethyltransferase activity"/>
    <property type="evidence" value="ECO:0007669"/>
    <property type="project" value="UniProtKB-UniRule"/>
</dbReference>
<keyword evidence="12" id="KW-1185">Reference proteome</keyword>
<keyword evidence="5 9" id="KW-0819">tRNA processing</keyword>
<evidence type="ECO:0000313" key="11">
    <source>
        <dbReference type="EMBL" id="ODV96678.1"/>
    </source>
</evidence>